<organism evidence="1 2">
    <name type="scientific">Igneacidithiobacillus copahuensis</name>
    <dbReference type="NCBI Taxonomy" id="2724909"/>
    <lineage>
        <taxon>Bacteria</taxon>
        <taxon>Pseudomonadati</taxon>
        <taxon>Pseudomonadota</taxon>
        <taxon>Acidithiobacillia</taxon>
        <taxon>Acidithiobacillales</taxon>
        <taxon>Acidithiobacillaceae</taxon>
        <taxon>Igneacidithiobacillus</taxon>
    </lineage>
</organism>
<protein>
    <submittedName>
        <fullName evidence="1">Uncharacterized protein</fullName>
    </submittedName>
</protein>
<accession>A0AAE2YNI4</accession>
<dbReference type="EMBL" id="JAAXYO010000036">
    <property type="protein sequence ID" value="MBU2787155.1"/>
    <property type="molecule type" value="Genomic_DNA"/>
</dbReference>
<comment type="caution">
    <text evidence="1">The sequence shown here is derived from an EMBL/GenBank/DDBJ whole genome shotgun (WGS) entry which is preliminary data.</text>
</comment>
<evidence type="ECO:0000313" key="2">
    <source>
        <dbReference type="Proteomes" id="UP001197378"/>
    </source>
</evidence>
<keyword evidence="2" id="KW-1185">Reference proteome</keyword>
<evidence type="ECO:0000313" key="1">
    <source>
        <dbReference type="EMBL" id="MBU2787155.1"/>
    </source>
</evidence>
<sequence>MTEIAHHALHFVARHPGCRLEQLLQHLARAGPERLGQALVELQQRGVLQIWKLTRCAGRMEQVCFLATGSSSPQSMH</sequence>
<dbReference type="AlphaFoldDB" id="A0AAE2YNI4"/>
<dbReference type="Proteomes" id="UP001197378">
    <property type="component" value="Unassembled WGS sequence"/>
</dbReference>
<proteinExistence type="predicted"/>
<gene>
    <name evidence="1" type="ORF">HFQ13_02830</name>
</gene>
<name>A0AAE2YNI4_9PROT</name>
<reference evidence="1" key="1">
    <citation type="journal article" date="2021" name="ISME J.">
        <title>Genomic evolution of the class Acidithiobacillia: deep-branching Proteobacteria living in extreme acidic conditions.</title>
        <authorList>
            <person name="Moya-Beltran A."/>
            <person name="Beard S."/>
            <person name="Rojas-Villalobos C."/>
            <person name="Issotta F."/>
            <person name="Gallardo Y."/>
            <person name="Ulloa R."/>
            <person name="Giaveno A."/>
            <person name="Degli Esposti M."/>
            <person name="Johnson D.B."/>
            <person name="Quatrini R."/>
        </authorList>
    </citation>
    <scope>NUCLEOTIDE SEQUENCE</scope>
    <source>
        <strain evidence="1">VAN18-1</strain>
    </source>
</reference>
<dbReference type="RefSeq" id="WP_215872176.1">
    <property type="nucleotide sequence ID" value="NZ_JAAXYO010000036.1"/>
</dbReference>